<proteinExistence type="predicted"/>
<organism evidence="3 4">
    <name type="scientific">Dissulfuribacter thermophilus</name>
    <dbReference type="NCBI Taxonomy" id="1156395"/>
    <lineage>
        <taxon>Bacteria</taxon>
        <taxon>Pseudomonadati</taxon>
        <taxon>Thermodesulfobacteriota</taxon>
        <taxon>Dissulfuribacteria</taxon>
        <taxon>Dissulfuribacterales</taxon>
        <taxon>Dissulfuribacteraceae</taxon>
        <taxon>Dissulfuribacter</taxon>
    </lineage>
</organism>
<keyword evidence="4" id="KW-1185">Reference proteome</keyword>
<protein>
    <recommendedName>
        <fullName evidence="2">IPT/TIG domain-containing protein</fullName>
    </recommendedName>
</protein>
<evidence type="ECO:0000256" key="1">
    <source>
        <dbReference type="ARBA" id="ARBA00023180"/>
    </source>
</evidence>
<gene>
    <name evidence="3" type="ORF">DBT_0077</name>
</gene>
<keyword evidence="1" id="KW-0325">Glycoprotein</keyword>
<dbReference type="SUPFAM" id="SSF81296">
    <property type="entry name" value="E set domains"/>
    <property type="match status" value="5"/>
</dbReference>
<evidence type="ECO:0000259" key="2">
    <source>
        <dbReference type="Pfam" id="PF01833"/>
    </source>
</evidence>
<dbReference type="InterPro" id="IPR002909">
    <property type="entry name" value="IPT_dom"/>
</dbReference>
<feature type="domain" description="IPT/TIG" evidence="2">
    <location>
        <begin position="149"/>
        <end position="226"/>
    </location>
</feature>
<comment type="caution">
    <text evidence="3">The sequence shown here is derived from an EMBL/GenBank/DDBJ whole genome shotgun (WGS) entry which is preliminary data.</text>
</comment>
<feature type="domain" description="IPT/TIG" evidence="2">
    <location>
        <begin position="229"/>
        <end position="296"/>
    </location>
</feature>
<dbReference type="InterPro" id="IPR013783">
    <property type="entry name" value="Ig-like_fold"/>
</dbReference>
<dbReference type="InterPro" id="IPR052014">
    <property type="entry name" value="Dictyostelium_Tiger"/>
</dbReference>
<sequence>MVKKIIASIFFTALTSLLTIVPNGNCGNIVSITPEKAVYVNPEPIYLLLDLTGLENGYPVDVSISLEFPDGTLAYLGPDAQFSKNNPLFIVENWPFSSVKIDSGSWSIMLPPDLNFIPGVYVIRTFIYDAQSKVLIDKSESSFTLVDAPYVDHVSPSKGITGDVVFISGQGFGTDQDLVKVFIGGREATIIEITDSSIKTWVPYGATTGVVQVTVDGIASNQVPFQVGPYIESLSSTILSPGDSLTIKGFNFDPDKNKNIVVFNGVRGTVTSAKETQLSVLVPEGNTGPLTVTANDMTSSPVEVTITPVIESIDPPRGSAGDVVTIFGRNFSPTITNNYVLFNADSSDAFAATILEASTSQLIVKVPEAETGTVRVYTSGAVASGDISFTYPPEIDSVDPIEVVAGDEILIQGRNFDDVEQKNAVTIGGEMLTIQSAIPHSIKARIPLGGVSGEIKVVVNGMESEGGPFVIVIPAPLLRSIVPAEINATDTRTKITVTGVGFVKGLTLQLKRDGTSIPANPSVVSYTSLSFSLPRGITPGTYDVLINRSISGRQLISNALKLLVN</sequence>
<dbReference type="STRING" id="1156395.DBT_0077"/>
<feature type="domain" description="IPT/TIG" evidence="2">
    <location>
        <begin position="308"/>
        <end position="391"/>
    </location>
</feature>
<evidence type="ECO:0000313" key="3">
    <source>
        <dbReference type="EMBL" id="OCC16260.1"/>
    </source>
</evidence>
<dbReference type="PANTHER" id="PTHR31341">
    <property type="entry name" value="IPT/TIG DOMAIN-CONTAINING PROTEIN-RELATED-RELATED"/>
    <property type="match status" value="1"/>
</dbReference>
<feature type="domain" description="IPT/TIG" evidence="2">
    <location>
        <begin position="393"/>
        <end position="464"/>
    </location>
</feature>
<name>A0A1B9F8M7_9BACT</name>
<dbReference type="Pfam" id="PF01833">
    <property type="entry name" value="TIG"/>
    <property type="match status" value="5"/>
</dbReference>
<dbReference type="Proteomes" id="UP000093080">
    <property type="component" value="Unassembled WGS sequence"/>
</dbReference>
<dbReference type="AlphaFoldDB" id="A0A1B9F8M7"/>
<feature type="domain" description="IPT/TIG" evidence="2">
    <location>
        <begin position="476"/>
        <end position="548"/>
    </location>
</feature>
<dbReference type="InterPro" id="IPR014756">
    <property type="entry name" value="Ig_E-set"/>
</dbReference>
<evidence type="ECO:0000313" key="4">
    <source>
        <dbReference type="Proteomes" id="UP000093080"/>
    </source>
</evidence>
<dbReference type="RefSeq" id="WP_161939871.1">
    <property type="nucleotide sequence ID" value="NZ_MAGO01000001.1"/>
</dbReference>
<reference evidence="3 4" key="1">
    <citation type="submission" date="2016-06" db="EMBL/GenBank/DDBJ databases">
        <title>Respiratory ammonification of nitrate coupled to the oxidation of elemental sulfur in deep-sea autotrophic thermophilic bacteria.</title>
        <authorList>
            <person name="Slobodkina G.B."/>
            <person name="Mardanov A.V."/>
            <person name="Ravin N.V."/>
            <person name="Frolova A.A."/>
            <person name="Viryasiv M.B."/>
            <person name="Chernyh N.A."/>
            <person name="Bonch-Osmolovskaya E.A."/>
            <person name="Slobodkin A.I."/>
        </authorList>
    </citation>
    <scope>NUCLEOTIDE SEQUENCE [LARGE SCALE GENOMIC DNA]</scope>
    <source>
        <strain evidence="3 4">S69</strain>
    </source>
</reference>
<dbReference type="Gene3D" id="2.60.40.10">
    <property type="entry name" value="Immunoglobulins"/>
    <property type="match status" value="5"/>
</dbReference>
<accession>A0A1B9F8M7</accession>
<dbReference type="EMBL" id="MAGO01000001">
    <property type="protein sequence ID" value="OCC16260.1"/>
    <property type="molecule type" value="Genomic_DNA"/>
</dbReference>